<sequence>MLVQLHFKFKMLLKYTMDRVGGRVVEFEEEYISKTCSSCGEIKNDLGGSSMYKRPFCHAVHDRDVNAAKNVLWRQTKAG</sequence>
<dbReference type="Proteomes" id="UP000284657">
    <property type="component" value="Unassembled WGS sequence"/>
</dbReference>
<evidence type="ECO:0000256" key="1">
    <source>
        <dbReference type="ARBA" id="ARBA00023125"/>
    </source>
</evidence>
<proteinExistence type="predicted"/>
<dbReference type="GO" id="GO:0003677">
    <property type="term" value="F:DNA binding"/>
    <property type="evidence" value="ECO:0007669"/>
    <property type="project" value="UniProtKB-KW"/>
</dbReference>
<evidence type="ECO:0000313" key="6">
    <source>
        <dbReference type="Proteomes" id="UP000284657"/>
    </source>
</evidence>
<dbReference type="PANTHER" id="PTHR36172:SF1">
    <property type="entry name" value="RESOLVASE-RELATED"/>
    <property type="match status" value="1"/>
</dbReference>
<protein>
    <recommendedName>
        <fullName evidence="2">Cas12f1-like TNB domain-containing protein</fullName>
    </recommendedName>
</protein>
<organism evidence="4 5">
    <name type="scientific">Phytophthora kernoviae</name>
    <dbReference type="NCBI Taxonomy" id="325452"/>
    <lineage>
        <taxon>Eukaryota</taxon>
        <taxon>Sar</taxon>
        <taxon>Stramenopiles</taxon>
        <taxon>Oomycota</taxon>
        <taxon>Peronosporomycetes</taxon>
        <taxon>Peronosporales</taxon>
        <taxon>Peronosporaceae</taxon>
        <taxon>Phytophthora</taxon>
    </lineage>
</organism>
<evidence type="ECO:0000313" key="3">
    <source>
        <dbReference type="EMBL" id="RLN50024.1"/>
    </source>
</evidence>
<dbReference type="Proteomes" id="UP000277300">
    <property type="component" value="Unassembled WGS sequence"/>
</dbReference>
<keyword evidence="1" id="KW-0238">DNA-binding</keyword>
<reference evidence="5 6" key="1">
    <citation type="submission" date="2018-07" db="EMBL/GenBank/DDBJ databases">
        <title>Genome sequencing of oomycete isolates from Chile give support for New Zealand origin for Phytophthora kernoviae and make available the first Nothophytophthora sp. genome.</title>
        <authorList>
            <person name="Studholme D.J."/>
            <person name="Sanfuentes E."/>
            <person name="Panda P."/>
            <person name="Hill R."/>
            <person name="Sambles C."/>
            <person name="Grant M."/>
            <person name="Williams N.M."/>
            <person name="Mcdougal R.L."/>
        </authorList>
    </citation>
    <scope>NUCLEOTIDE SEQUENCE [LARGE SCALE GENOMIC DNA]</scope>
    <source>
        <strain evidence="4">Chile6</strain>
        <strain evidence="3">Chile7</strain>
    </source>
</reference>
<dbReference type="InterPro" id="IPR010095">
    <property type="entry name" value="Cas12f1-like_TNB"/>
</dbReference>
<dbReference type="PANTHER" id="PTHR36172">
    <property type="match status" value="1"/>
</dbReference>
<gene>
    <name evidence="3" type="ORF">BBJ29_002955</name>
    <name evidence="4" type="ORF">BBP00_00003625</name>
</gene>
<evidence type="ECO:0000313" key="4">
    <source>
        <dbReference type="EMBL" id="RLN64149.1"/>
    </source>
</evidence>
<comment type="caution">
    <text evidence="4">The sequence shown here is derived from an EMBL/GenBank/DDBJ whole genome shotgun (WGS) entry which is preliminary data.</text>
</comment>
<feature type="domain" description="Cas12f1-like TNB" evidence="2">
    <location>
        <begin position="6"/>
        <end position="71"/>
    </location>
</feature>
<dbReference type="EMBL" id="MBDO02000079">
    <property type="protein sequence ID" value="RLN64149.1"/>
    <property type="molecule type" value="Genomic_DNA"/>
</dbReference>
<accession>A0A3F2RTY6</accession>
<evidence type="ECO:0000259" key="2">
    <source>
        <dbReference type="Pfam" id="PF07282"/>
    </source>
</evidence>
<dbReference type="AlphaFoldDB" id="A0A3F2RTY6"/>
<dbReference type="OrthoDB" id="102159at2759"/>
<dbReference type="Pfam" id="PF07282">
    <property type="entry name" value="Cas12f1-like_TNB"/>
    <property type="match status" value="1"/>
</dbReference>
<dbReference type="InterPro" id="IPR051491">
    <property type="entry name" value="Recombinase/Transposase-rel"/>
</dbReference>
<name>A0A3F2RTY6_9STRA</name>
<dbReference type="EMBL" id="MBAD02002071">
    <property type="protein sequence ID" value="RLN50024.1"/>
    <property type="molecule type" value="Genomic_DNA"/>
</dbReference>
<evidence type="ECO:0000313" key="5">
    <source>
        <dbReference type="Proteomes" id="UP000277300"/>
    </source>
</evidence>